<proteinExistence type="inferred from homology"/>
<dbReference type="Gene3D" id="3.40.190.10">
    <property type="entry name" value="Periplasmic binding protein-like II"/>
    <property type="match status" value="2"/>
</dbReference>
<dbReference type="PANTHER" id="PTHR30126:SF39">
    <property type="entry name" value="HTH-TYPE TRANSCRIPTIONAL REGULATOR CYSL"/>
    <property type="match status" value="1"/>
</dbReference>
<sequence>MAIDFDDLRLMLDIVACGSFSQAAARRRWSQPQVSQRIGALEQQVGAQLFRRHRRGAMPTEACLAFAPSARDALAALDAGKLAVRGTPALPTVTLACLPSLASTVFGALLPALVSSRLEIRCTTDHSPIIMDMLLTDRAQLGFVLNCPAVAGIRLERLCLSPIVAVVRRGHPLAHARAVADVANAQLAPQYWGPECDTLISRLRAHRTVDQPIHTIQPSSAALELALEHGFLTFMPEMAAARLLRTGQLQQLALSDLPRWEWELMVAWRSGKRPDVAKETVLQQVRALAKDWTATPVSGTGDAQMKQS</sequence>
<accession>A0A7X2LTV8</accession>
<dbReference type="CDD" id="cd05466">
    <property type="entry name" value="PBP2_LTTR_substrate"/>
    <property type="match status" value="1"/>
</dbReference>
<dbReference type="RefSeq" id="WP_154373849.1">
    <property type="nucleotide sequence ID" value="NZ_WKJJ01000006.1"/>
</dbReference>
<reference evidence="6 7" key="1">
    <citation type="submission" date="2019-11" db="EMBL/GenBank/DDBJ databases">
        <title>Novel species isolated from a subtropical stream in China.</title>
        <authorList>
            <person name="Lu H."/>
        </authorList>
    </citation>
    <scope>NUCLEOTIDE SEQUENCE [LARGE SCALE GENOMIC DNA]</scope>
    <source>
        <strain evidence="6 7">FT92W</strain>
    </source>
</reference>
<dbReference type="GO" id="GO:0000976">
    <property type="term" value="F:transcription cis-regulatory region binding"/>
    <property type="evidence" value="ECO:0007669"/>
    <property type="project" value="TreeGrafter"/>
</dbReference>
<dbReference type="Pfam" id="PF03466">
    <property type="entry name" value="LysR_substrate"/>
    <property type="match status" value="1"/>
</dbReference>
<dbReference type="InterPro" id="IPR036388">
    <property type="entry name" value="WH-like_DNA-bd_sf"/>
</dbReference>
<keyword evidence="7" id="KW-1185">Reference proteome</keyword>
<dbReference type="InterPro" id="IPR036390">
    <property type="entry name" value="WH_DNA-bd_sf"/>
</dbReference>
<evidence type="ECO:0000256" key="1">
    <source>
        <dbReference type="ARBA" id="ARBA00009437"/>
    </source>
</evidence>
<dbReference type="InterPro" id="IPR000847">
    <property type="entry name" value="LysR_HTH_N"/>
</dbReference>
<dbReference type="InterPro" id="IPR005119">
    <property type="entry name" value="LysR_subst-bd"/>
</dbReference>
<organism evidence="6 7">
    <name type="scientific">Pseudoduganella rivuli</name>
    <dbReference type="NCBI Taxonomy" id="2666085"/>
    <lineage>
        <taxon>Bacteria</taxon>
        <taxon>Pseudomonadati</taxon>
        <taxon>Pseudomonadota</taxon>
        <taxon>Betaproteobacteria</taxon>
        <taxon>Burkholderiales</taxon>
        <taxon>Oxalobacteraceae</taxon>
        <taxon>Telluria group</taxon>
        <taxon>Pseudoduganella</taxon>
    </lineage>
</organism>
<evidence type="ECO:0000313" key="6">
    <source>
        <dbReference type="EMBL" id="MRV72377.1"/>
    </source>
</evidence>
<protein>
    <submittedName>
        <fullName evidence="6">LysR family transcriptional regulator</fullName>
    </submittedName>
</protein>
<gene>
    <name evidence="6" type="ORF">GJ700_11715</name>
</gene>
<dbReference type="SUPFAM" id="SSF53850">
    <property type="entry name" value="Periplasmic binding protein-like II"/>
    <property type="match status" value="1"/>
</dbReference>
<keyword evidence="3" id="KW-0238">DNA-binding</keyword>
<dbReference type="PANTHER" id="PTHR30126">
    <property type="entry name" value="HTH-TYPE TRANSCRIPTIONAL REGULATOR"/>
    <property type="match status" value="1"/>
</dbReference>
<dbReference type="PROSITE" id="PS50931">
    <property type="entry name" value="HTH_LYSR"/>
    <property type="match status" value="1"/>
</dbReference>
<feature type="domain" description="HTH lysR-type" evidence="5">
    <location>
        <begin position="3"/>
        <end position="60"/>
    </location>
</feature>
<evidence type="ECO:0000256" key="2">
    <source>
        <dbReference type="ARBA" id="ARBA00023015"/>
    </source>
</evidence>
<dbReference type="Pfam" id="PF00126">
    <property type="entry name" value="HTH_1"/>
    <property type="match status" value="1"/>
</dbReference>
<dbReference type="EMBL" id="WKJJ01000006">
    <property type="protein sequence ID" value="MRV72377.1"/>
    <property type="molecule type" value="Genomic_DNA"/>
</dbReference>
<evidence type="ECO:0000313" key="7">
    <source>
        <dbReference type="Proteomes" id="UP000446768"/>
    </source>
</evidence>
<dbReference type="PRINTS" id="PR00039">
    <property type="entry name" value="HTHLYSR"/>
</dbReference>
<dbReference type="AlphaFoldDB" id="A0A7X2LTV8"/>
<keyword evidence="4" id="KW-0804">Transcription</keyword>
<dbReference type="Proteomes" id="UP000446768">
    <property type="component" value="Unassembled WGS sequence"/>
</dbReference>
<comment type="caution">
    <text evidence="6">The sequence shown here is derived from an EMBL/GenBank/DDBJ whole genome shotgun (WGS) entry which is preliminary data.</text>
</comment>
<keyword evidence="2" id="KW-0805">Transcription regulation</keyword>
<evidence type="ECO:0000259" key="5">
    <source>
        <dbReference type="PROSITE" id="PS50931"/>
    </source>
</evidence>
<name>A0A7X2LTV8_9BURK</name>
<evidence type="ECO:0000256" key="4">
    <source>
        <dbReference type="ARBA" id="ARBA00023163"/>
    </source>
</evidence>
<dbReference type="Gene3D" id="1.10.10.10">
    <property type="entry name" value="Winged helix-like DNA-binding domain superfamily/Winged helix DNA-binding domain"/>
    <property type="match status" value="1"/>
</dbReference>
<evidence type="ECO:0000256" key="3">
    <source>
        <dbReference type="ARBA" id="ARBA00023125"/>
    </source>
</evidence>
<dbReference type="GO" id="GO:0003700">
    <property type="term" value="F:DNA-binding transcription factor activity"/>
    <property type="evidence" value="ECO:0007669"/>
    <property type="project" value="InterPro"/>
</dbReference>
<comment type="similarity">
    <text evidence="1">Belongs to the LysR transcriptional regulatory family.</text>
</comment>
<dbReference type="SUPFAM" id="SSF46785">
    <property type="entry name" value="Winged helix' DNA-binding domain"/>
    <property type="match status" value="1"/>
</dbReference>